<keyword evidence="1" id="KW-0378">Hydrolase</keyword>
<protein>
    <submittedName>
        <fullName evidence="1">Endonuclease-reverse transcriptase</fullName>
    </submittedName>
</protein>
<dbReference type="PANTHER" id="PTHR47027:SF20">
    <property type="entry name" value="REVERSE TRANSCRIPTASE-LIKE PROTEIN WITH RNA-DIRECTED DNA POLYMERASE DOMAIN"/>
    <property type="match status" value="1"/>
</dbReference>
<dbReference type="AlphaFoldDB" id="A0AAV4IVG2"/>
<comment type="caution">
    <text evidence="1">The sequence shown here is derived from an EMBL/GenBank/DDBJ whole genome shotgun (WGS) entry which is preliminary data.</text>
</comment>
<evidence type="ECO:0000313" key="2">
    <source>
        <dbReference type="Proteomes" id="UP000762676"/>
    </source>
</evidence>
<gene>
    <name evidence="1" type="ORF">ElyMa_004909400</name>
</gene>
<evidence type="ECO:0000313" key="1">
    <source>
        <dbReference type="EMBL" id="GFS14523.1"/>
    </source>
</evidence>
<sequence length="514" mass="58851">MVKCKRKNELDKAVEDIDKLPDHARMFKAVRSLNMKKSENPKIFDADGKFITNIDEIQTVIGKHFKNKFRDDQVNDLEPSQGNARDLNNPITTNEVEKALARLNNNRAYGKDGIPGEFIKYGADTLAKVICNILNRVFSEHDDININGSIVITLQKPGKAKGRVTYLRPITLLNTLRKVLSLIVLNRTKHDINEYLSPSQSGFRESNIGTPQGDSLSPVLFIVYLEHALKNIRKIEAIYTQNNLGLAYADGVDFVSTTDFVDVETIQKELADFRLNVYTNKTEYTLVQKDGEDWKKVKKVGSLLGDTEDIERRKQLSNPTLQKLSSIWIRNDKVKQVTRLNLYRAPVKSILLYNCDTWSLTKQEEHKLNTFHCRQLRTILNIKYPTVIKNNTLYQKTGETPISLTILEARWQLFGHILRQAITTPPNVAMTKYFKTEGSKQRGRSKMSIVTTLRRDLNSHNNDHWPTTFHSITDLDHLRTIAQNRSDWKHLTTAIYIYRSAQAETSVDVAADGH</sequence>
<name>A0AAV4IVG2_9GAST</name>
<keyword evidence="2" id="KW-1185">Reference proteome</keyword>
<reference evidence="1 2" key="1">
    <citation type="journal article" date="2021" name="Elife">
        <title>Chloroplast acquisition without the gene transfer in kleptoplastic sea slugs, Plakobranchus ocellatus.</title>
        <authorList>
            <person name="Maeda T."/>
            <person name="Takahashi S."/>
            <person name="Yoshida T."/>
            <person name="Shimamura S."/>
            <person name="Takaki Y."/>
            <person name="Nagai Y."/>
            <person name="Toyoda A."/>
            <person name="Suzuki Y."/>
            <person name="Arimoto A."/>
            <person name="Ishii H."/>
            <person name="Satoh N."/>
            <person name="Nishiyama T."/>
            <person name="Hasebe M."/>
            <person name="Maruyama T."/>
            <person name="Minagawa J."/>
            <person name="Obokata J."/>
            <person name="Shigenobu S."/>
        </authorList>
    </citation>
    <scope>NUCLEOTIDE SEQUENCE [LARGE SCALE GENOMIC DNA]</scope>
</reference>
<organism evidence="1 2">
    <name type="scientific">Elysia marginata</name>
    <dbReference type="NCBI Taxonomy" id="1093978"/>
    <lineage>
        <taxon>Eukaryota</taxon>
        <taxon>Metazoa</taxon>
        <taxon>Spiralia</taxon>
        <taxon>Lophotrochozoa</taxon>
        <taxon>Mollusca</taxon>
        <taxon>Gastropoda</taxon>
        <taxon>Heterobranchia</taxon>
        <taxon>Euthyneura</taxon>
        <taxon>Panpulmonata</taxon>
        <taxon>Sacoglossa</taxon>
        <taxon>Placobranchoidea</taxon>
        <taxon>Plakobranchidae</taxon>
        <taxon>Elysia</taxon>
    </lineage>
</organism>
<keyword evidence="1" id="KW-0255">Endonuclease</keyword>
<dbReference type="GO" id="GO:0004519">
    <property type="term" value="F:endonuclease activity"/>
    <property type="evidence" value="ECO:0007669"/>
    <property type="project" value="UniProtKB-KW"/>
</dbReference>
<dbReference type="EMBL" id="BMAT01009836">
    <property type="protein sequence ID" value="GFS14523.1"/>
    <property type="molecule type" value="Genomic_DNA"/>
</dbReference>
<proteinExistence type="predicted"/>
<dbReference type="Proteomes" id="UP000762676">
    <property type="component" value="Unassembled WGS sequence"/>
</dbReference>
<accession>A0AAV4IVG2</accession>
<keyword evidence="1" id="KW-0540">Nuclease</keyword>
<dbReference type="PANTHER" id="PTHR47027">
    <property type="entry name" value="REVERSE TRANSCRIPTASE DOMAIN-CONTAINING PROTEIN"/>
    <property type="match status" value="1"/>
</dbReference>